<evidence type="ECO:0000259" key="5">
    <source>
        <dbReference type="Pfam" id="PF04824"/>
    </source>
</evidence>
<feature type="region of interest" description="Disordered" evidence="4">
    <location>
        <begin position="536"/>
        <end position="560"/>
    </location>
</feature>
<reference evidence="7 8" key="1">
    <citation type="submission" date="2016-06" db="EMBL/GenBank/DDBJ databases">
        <title>Evolution of pathogenesis and genome organization in the Tremellales.</title>
        <authorList>
            <person name="Cuomo C."/>
            <person name="Litvintseva A."/>
            <person name="Heitman J."/>
            <person name="Chen Y."/>
            <person name="Sun S."/>
            <person name="Springer D."/>
            <person name="Dromer F."/>
            <person name="Young S."/>
            <person name="Zeng Q."/>
            <person name="Chapman S."/>
            <person name="Gujja S."/>
            <person name="Saif S."/>
            <person name="Birren B."/>
        </authorList>
    </citation>
    <scope>NUCLEOTIDE SEQUENCE [LARGE SCALE GENOMIC DNA]</scope>
    <source>
        <strain evidence="7 8">CBS 6039</strain>
    </source>
</reference>
<dbReference type="InterPro" id="IPR023093">
    <property type="entry name" value="ScpA-like_C"/>
</dbReference>
<dbReference type="PANTHER" id="PTHR12585:SF69">
    <property type="entry name" value="FI11703P"/>
    <property type="match status" value="1"/>
</dbReference>
<dbReference type="GO" id="GO:0003682">
    <property type="term" value="F:chromatin binding"/>
    <property type="evidence" value="ECO:0007669"/>
    <property type="project" value="TreeGrafter"/>
</dbReference>
<gene>
    <name evidence="7" type="ORF">L202_06560</name>
</gene>
<feature type="region of interest" description="Disordered" evidence="4">
    <location>
        <begin position="274"/>
        <end position="300"/>
    </location>
</feature>
<evidence type="ECO:0000313" key="7">
    <source>
        <dbReference type="EMBL" id="ODN75404.1"/>
    </source>
</evidence>
<dbReference type="Pfam" id="PF04824">
    <property type="entry name" value="Rad21_Rec8"/>
    <property type="match status" value="1"/>
</dbReference>
<evidence type="ECO:0008006" key="9">
    <source>
        <dbReference type="Google" id="ProtNLM"/>
    </source>
</evidence>
<evidence type="ECO:0000256" key="4">
    <source>
        <dbReference type="SAM" id="MobiDB-lite"/>
    </source>
</evidence>
<evidence type="ECO:0000256" key="3">
    <source>
        <dbReference type="ARBA" id="ARBA00023242"/>
    </source>
</evidence>
<dbReference type="InterPro" id="IPR039781">
    <property type="entry name" value="Rad21/Rec8-like"/>
</dbReference>
<name>A0A1E3HGG0_9TREE</name>
<dbReference type="GO" id="GO:0007064">
    <property type="term" value="P:mitotic sister chromatid cohesion"/>
    <property type="evidence" value="ECO:0007669"/>
    <property type="project" value="TreeGrafter"/>
</dbReference>
<comment type="similarity">
    <text evidence="2">Belongs to the rad21 family.</text>
</comment>
<dbReference type="InterPro" id="IPR006909">
    <property type="entry name" value="Rad21/Rec8_C_eu"/>
</dbReference>
<dbReference type="SUPFAM" id="SSF46785">
    <property type="entry name" value="Winged helix' DNA-binding domain"/>
    <property type="match status" value="1"/>
</dbReference>
<dbReference type="GO" id="GO:0030892">
    <property type="term" value="C:mitotic cohesin complex"/>
    <property type="evidence" value="ECO:0007669"/>
    <property type="project" value="TreeGrafter"/>
</dbReference>
<comment type="caution">
    <text evidence="7">The sequence shown here is derived from an EMBL/GenBank/DDBJ whole genome shotgun (WGS) entry which is preliminary data.</text>
</comment>
<evidence type="ECO:0000256" key="1">
    <source>
        <dbReference type="ARBA" id="ARBA00004123"/>
    </source>
</evidence>
<dbReference type="InterPro" id="IPR036390">
    <property type="entry name" value="WH_DNA-bd_sf"/>
</dbReference>
<dbReference type="Gene3D" id="1.10.10.580">
    <property type="entry name" value="Structural maintenance of chromosome 1. Chain E"/>
    <property type="match status" value="1"/>
</dbReference>
<proteinExistence type="inferred from homology"/>
<dbReference type="GO" id="GO:1990414">
    <property type="term" value="P:replication-born double-strand break repair via sister chromatid exchange"/>
    <property type="evidence" value="ECO:0007669"/>
    <property type="project" value="TreeGrafter"/>
</dbReference>
<feature type="region of interest" description="Disordered" evidence="4">
    <location>
        <begin position="162"/>
        <end position="182"/>
    </location>
</feature>
<feature type="compositionally biased region" description="Polar residues" evidence="4">
    <location>
        <begin position="163"/>
        <end position="182"/>
    </location>
</feature>
<evidence type="ECO:0000256" key="2">
    <source>
        <dbReference type="ARBA" id="ARBA00009870"/>
    </source>
</evidence>
<keyword evidence="8" id="KW-1185">Reference proteome</keyword>
<keyword evidence="3" id="KW-0539">Nucleus</keyword>
<dbReference type="Proteomes" id="UP000094065">
    <property type="component" value="Unassembled WGS sequence"/>
</dbReference>
<feature type="domain" description="Rad21/Rec8-like protein C-terminal eukaryotic" evidence="5">
    <location>
        <begin position="579"/>
        <end position="629"/>
    </location>
</feature>
<dbReference type="OrthoDB" id="10071381at2759"/>
<dbReference type="RefSeq" id="XP_018991054.1">
    <property type="nucleotide sequence ID" value="XM_019141079.1"/>
</dbReference>
<evidence type="ECO:0000259" key="6">
    <source>
        <dbReference type="Pfam" id="PF04825"/>
    </source>
</evidence>
<accession>A0A1E3HGG0</accession>
<dbReference type="GeneID" id="30157869"/>
<feature type="domain" description="Rad21/Rec8-like protein N-terminal" evidence="6">
    <location>
        <begin position="6"/>
        <end position="98"/>
    </location>
</feature>
<comment type="subcellular location">
    <subcellularLocation>
        <location evidence="1">Nucleus</location>
    </subcellularLocation>
</comment>
<dbReference type="STRING" id="1295533.A0A1E3HGG0"/>
<dbReference type="AlphaFoldDB" id="A0A1E3HGG0"/>
<protein>
    <recommendedName>
        <fullName evidence="9">Rad21/Rec8-like protein N-terminal domain-containing protein</fullName>
    </recommendedName>
</protein>
<dbReference type="GO" id="GO:0005634">
    <property type="term" value="C:nucleus"/>
    <property type="evidence" value="ECO:0007669"/>
    <property type="project" value="UniProtKB-SubCell"/>
</dbReference>
<dbReference type="EMBL" id="AWGJ01000010">
    <property type="protein sequence ID" value="ODN75404.1"/>
    <property type="molecule type" value="Genomic_DNA"/>
</dbReference>
<dbReference type="PANTHER" id="PTHR12585">
    <property type="entry name" value="SCC1 / RAD21 FAMILY MEMBER"/>
    <property type="match status" value="1"/>
</dbReference>
<evidence type="ECO:0000313" key="8">
    <source>
        <dbReference type="Proteomes" id="UP000094065"/>
    </source>
</evidence>
<organism evidence="7 8">
    <name type="scientific">Cryptococcus amylolentus CBS 6039</name>
    <dbReference type="NCBI Taxonomy" id="1295533"/>
    <lineage>
        <taxon>Eukaryota</taxon>
        <taxon>Fungi</taxon>
        <taxon>Dikarya</taxon>
        <taxon>Basidiomycota</taxon>
        <taxon>Agaricomycotina</taxon>
        <taxon>Tremellomycetes</taxon>
        <taxon>Tremellales</taxon>
        <taxon>Cryptococcaceae</taxon>
        <taxon>Cryptococcus</taxon>
    </lineage>
</organism>
<dbReference type="InterPro" id="IPR006910">
    <property type="entry name" value="Rad21_Rec8_N"/>
</dbReference>
<dbReference type="Pfam" id="PF04825">
    <property type="entry name" value="Rad21_Rec8_N"/>
    <property type="match status" value="1"/>
</dbReference>
<sequence>MILNELIKSGPLAKVWLSAHQERKLSKTQALGVDVGESVEAILEQDAELPLRSSGPLMLGVVRIYSRKVGYLFDDCKEARERISLAFRPGVVDLPEHQVLASHNAITMSGRGDFDFNDWSWDSTGVILPPETSQAVPAISSRNQEFGGFAYGAPRPSSVFGGSVTTQSRQGSYDESSSQMGSNDFSGVDLGLGDFDGDDTIEYGRDRMSSLGREGSAFGMGRGLSRGRSGSARSEIDYTGIGDDMPLAPMDDYDPMAGDGGYEPMDLELNFDQEQEPERVARASTEALTPPPATPAAADNDLTPRTAAQIAARPAPVAKPAKRPRLLMPDEALEIDQTHQDRASILRPENYIPANPEFAQMKDIFADPSAHFLPVFKVGGENWTAVAPLGAVDDIIELFSFPNNVLRRGRALDEPDDEQLAKKARIEAQDEAAQRGDEPADIDTDDVEVVRRRDFRVGVDPGDDHAAPFVADDYDMSFDVNPMDGDMPAMSPLGYRASRAPSLALSRAESIAHEIQYGVGSGDFTLAMFDSRHAAGSQLSQTTSPGGVGDGSLGAPQGRNSSMAMGLLRKEISAIDEGEKEVSFEKLANNATKRAASAFFFEVLSLGTRDCVKLEQPEPFGDIKITGKDKLWPASSQIPSEA</sequence>